<dbReference type="PROSITE" id="PS50054">
    <property type="entry name" value="TYR_PHOSPHATASE_DUAL"/>
    <property type="match status" value="1"/>
</dbReference>
<evidence type="ECO:0000256" key="9">
    <source>
        <dbReference type="ARBA" id="ARBA00024192"/>
    </source>
</evidence>
<dbReference type="SUPFAM" id="SSF52799">
    <property type="entry name" value="(Phosphotyrosine protein) phosphatases II"/>
    <property type="match status" value="1"/>
</dbReference>
<dbReference type="GO" id="GO:0048364">
    <property type="term" value="P:root development"/>
    <property type="evidence" value="ECO:0007669"/>
    <property type="project" value="UniProtKB-ARBA"/>
</dbReference>
<dbReference type="Pfam" id="PF00782">
    <property type="entry name" value="DSPc"/>
    <property type="match status" value="1"/>
</dbReference>
<evidence type="ECO:0000313" key="17">
    <source>
        <dbReference type="EMBL" id="KAA3475400.1"/>
    </source>
</evidence>
<evidence type="ECO:0000313" key="18">
    <source>
        <dbReference type="Proteomes" id="UP000325315"/>
    </source>
</evidence>
<evidence type="ECO:0000256" key="10">
    <source>
        <dbReference type="ARBA" id="ARBA00024224"/>
    </source>
</evidence>
<accession>A0A5B6W1E5</accession>
<evidence type="ECO:0000256" key="12">
    <source>
        <dbReference type="ARBA" id="ARBA00048336"/>
    </source>
</evidence>
<dbReference type="InterPro" id="IPR003595">
    <property type="entry name" value="Tyr_Pase_cat"/>
</dbReference>
<dbReference type="GO" id="GO:0008962">
    <property type="term" value="F:phosphatidylglycerophosphatase activity"/>
    <property type="evidence" value="ECO:0007669"/>
    <property type="project" value="UniProtKB-EC"/>
</dbReference>
<dbReference type="PANTHER" id="PTHR46274:SF7">
    <property type="entry name" value="DUAL SPECIFICITY PROTEIN PHOSPHATASE DSP8"/>
    <property type="match status" value="1"/>
</dbReference>
<keyword evidence="6" id="KW-0443">Lipid metabolism</keyword>
<dbReference type="Gene3D" id="3.90.190.10">
    <property type="entry name" value="Protein tyrosine phosphatase superfamily"/>
    <property type="match status" value="1"/>
</dbReference>
<organism evidence="17 18">
    <name type="scientific">Gossypium australe</name>
    <dbReference type="NCBI Taxonomy" id="47621"/>
    <lineage>
        <taxon>Eukaryota</taxon>
        <taxon>Viridiplantae</taxon>
        <taxon>Streptophyta</taxon>
        <taxon>Embryophyta</taxon>
        <taxon>Tracheophyta</taxon>
        <taxon>Spermatophyta</taxon>
        <taxon>Magnoliopsida</taxon>
        <taxon>eudicotyledons</taxon>
        <taxon>Gunneridae</taxon>
        <taxon>Pentapetalae</taxon>
        <taxon>rosids</taxon>
        <taxon>malvids</taxon>
        <taxon>Malvales</taxon>
        <taxon>Malvaceae</taxon>
        <taxon>Malvoideae</taxon>
        <taxon>Gossypium</taxon>
    </lineage>
</organism>
<dbReference type="AlphaFoldDB" id="A0A5B6W1E5"/>
<keyword evidence="5" id="KW-0904">Protein phosphatase</keyword>
<comment type="catalytic activity">
    <reaction evidence="13">
        <text>a 1,2-diacyl-sn-glycero-3-phospho-(1'-sn-glycero-3'-phosphate) + H2O = a 1,2-diacyl-sn-glycero-3-phospho-(1'-sn-glycerol) + phosphate</text>
        <dbReference type="Rhea" id="RHEA:33751"/>
        <dbReference type="ChEBI" id="CHEBI:15377"/>
        <dbReference type="ChEBI" id="CHEBI:43474"/>
        <dbReference type="ChEBI" id="CHEBI:60110"/>
        <dbReference type="ChEBI" id="CHEBI:64716"/>
        <dbReference type="EC" id="3.1.3.27"/>
    </reaction>
    <physiologicalReaction direction="left-to-right" evidence="13">
        <dbReference type="Rhea" id="RHEA:33752"/>
    </physiologicalReaction>
</comment>
<dbReference type="GO" id="GO:0008654">
    <property type="term" value="P:phospholipid biosynthetic process"/>
    <property type="evidence" value="ECO:0007669"/>
    <property type="project" value="UniProtKB-KW"/>
</dbReference>
<feature type="domain" description="Tyrosine specific protein phosphatases" evidence="16">
    <location>
        <begin position="129"/>
        <end position="197"/>
    </location>
</feature>
<reference evidence="18" key="1">
    <citation type="journal article" date="2019" name="Plant Biotechnol. J.">
        <title>Genome sequencing of the Australian wild diploid species Gossypium australe highlights disease resistance and delayed gland morphogenesis.</title>
        <authorList>
            <person name="Cai Y."/>
            <person name="Cai X."/>
            <person name="Wang Q."/>
            <person name="Wang P."/>
            <person name="Zhang Y."/>
            <person name="Cai C."/>
            <person name="Xu Y."/>
            <person name="Wang K."/>
            <person name="Zhou Z."/>
            <person name="Wang C."/>
            <person name="Geng S."/>
            <person name="Li B."/>
            <person name="Dong Q."/>
            <person name="Hou Y."/>
            <person name="Wang H."/>
            <person name="Ai P."/>
            <person name="Liu Z."/>
            <person name="Yi F."/>
            <person name="Sun M."/>
            <person name="An G."/>
            <person name="Cheng J."/>
            <person name="Zhang Y."/>
            <person name="Shi Q."/>
            <person name="Xie Y."/>
            <person name="Shi X."/>
            <person name="Chang Y."/>
            <person name="Huang F."/>
            <person name="Chen Y."/>
            <person name="Hong S."/>
            <person name="Mi L."/>
            <person name="Sun Q."/>
            <person name="Zhang L."/>
            <person name="Zhou B."/>
            <person name="Peng R."/>
            <person name="Zhang X."/>
            <person name="Liu F."/>
        </authorList>
    </citation>
    <scope>NUCLEOTIDE SEQUENCE [LARGE SCALE GENOMIC DNA]</scope>
    <source>
        <strain evidence="18">cv. PA1801</strain>
    </source>
</reference>
<dbReference type="InterPro" id="IPR044596">
    <property type="entry name" value="PTPMT1-like"/>
</dbReference>
<dbReference type="PANTHER" id="PTHR46274">
    <property type="entry name" value="PHOSPHATIDYLINOSITOL PHOSPHATASE"/>
    <property type="match status" value="1"/>
</dbReference>
<comment type="similarity">
    <text evidence="2">Belongs to the protein-tyrosine phosphatase family. Non-receptor class dual specificity subfamily.</text>
</comment>
<dbReference type="PROSITE" id="PS00383">
    <property type="entry name" value="TYR_PHOSPHATASE_1"/>
    <property type="match status" value="1"/>
</dbReference>
<name>A0A5B6W1E5_9ROSI</name>
<evidence type="ECO:0000256" key="3">
    <source>
        <dbReference type="ARBA" id="ARBA00022516"/>
    </source>
</evidence>
<evidence type="ECO:0000256" key="8">
    <source>
        <dbReference type="ARBA" id="ARBA00023264"/>
    </source>
</evidence>
<evidence type="ECO:0000256" key="6">
    <source>
        <dbReference type="ARBA" id="ARBA00023098"/>
    </source>
</evidence>
<evidence type="ECO:0000256" key="5">
    <source>
        <dbReference type="ARBA" id="ARBA00022912"/>
    </source>
</evidence>
<dbReference type="SMART" id="SM00404">
    <property type="entry name" value="PTPc_motif"/>
    <property type="match status" value="1"/>
</dbReference>
<dbReference type="PROSITE" id="PS50056">
    <property type="entry name" value="TYR_PHOSPHATASE_2"/>
    <property type="match status" value="1"/>
</dbReference>
<protein>
    <recommendedName>
        <fullName evidence="10">phosphatidylglycerophosphatase</fullName>
        <ecNumber evidence="10">3.1.3.27</ecNumber>
    </recommendedName>
</protein>
<keyword evidence="8" id="KW-1208">Phospholipid metabolism</keyword>
<keyword evidence="4" id="KW-0378">Hydrolase</keyword>
<evidence type="ECO:0000256" key="14">
    <source>
        <dbReference type="ARBA" id="ARBA00053902"/>
    </source>
</evidence>
<dbReference type="EC" id="3.1.3.27" evidence="10"/>
<dbReference type="Proteomes" id="UP000325315">
    <property type="component" value="Unassembled WGS sequence"/>
</dbReference>
<keyword evidence="3" id="KW-0444">Lipid biosynthesis</keyword>
<comment type="function">
    <text evidence="14">Exhibits phosphatidylglycerophosphate phosphatase activity. Involved in root growth and columella cells organization. May possess protein phosphatase activity.</text>
</comment>
<evidence type="ECO:0000259" key="16">
    <source>
        <dbReference type="PROSITE" id="PS50056"/>
    </source>
</evidence>
<dbReference type="InterPro" id="IPR000340">
    <property type="entry name" value="Dual-sp_phosphatase_cat-dom"/>
</dbReference>
<evidence type="ECO:0000256" key="4">
    <source>
        <dbReference type="ARBA" id="ARBA00022801"/>
    </source>
</evidence>
<gene>
    <name evidence="17" type="ORF">EPI10_025586</name>
</gene>
<comment type="pathway">
    <text evidence="1">Lipid metabolism.</text>
</comment>
<keyword evidence="18" id="KW-1185">Reference proteome</keyword>
<comment type="pathway">
    <text evidence="9">Phospholipid metabolism; phosphatidylglycerol biosynthesis; phosphatidylglycerol from CDP-diacylglycerol: step 2/2.</text>
</comment>
<dbReference type="EMBL" id="SMMG02000005">
    <property type="protein sequence ID" value="KAA3475400.1"/>
    <property type="molecule type" value="Genomic_DNA"/>
</dbReference>
<dbReference type="OrthoDB" id="273181at2759"/>
<comment type="catalytic activity">
    <reaction evidence="12">
        <text>O-phospho-L-threonyl-[protein] + H2O = L-threonyl-[protein] + phosphate</text>
        <dbReference type="Rhea" id="RHEA:47004"/>
        <dbReference type="Rhea" id="RHEA-COMP:11060"/>
        <dbReference type="Rhea" id="RHEA-COMP:11605"/>
        <dbReference type="ChEBI" id="CHEBI:15377"/>
        <dbReference type="ChEBI" id="CHEBI:30013"/>
        <dbReference type="ChEBI" id="CHEBI:43474"/>
        <dbReference type="ChEBI" id="CHEBI:61977"/>
        <dbReference type="EC" id="3.1.3.16"/>
    </reaction>
</comment>
<comment type="caution">
    <text evidence="17">The sequence shown here is derived from an EMBL/GenBank/DDBJ whole genome shotgun (WGS) entry which is preliminary data.</text>
</comment>
<dbReference type="CDD" id="cd14524">
    <property type="entry name" value="PTPMT1"/>
    <property type="match status" value="1"/>
</dbReference>
<dbReference type="InterPro" id="IPR029021">
    <property type="entry name" value="Prot-tyrosine_phosphatase-like"/>
</dbReference>
<dbReference type="InterPro" id="IPR000387">
    <property type="entry name" value="Tyr_Pase_dom"/>
</dbReference>
<evidence type="ECO:0000256" key="11">
    <source>
        <dbReference type="ARBA" id="ARBA00047761"/>
    </source>
</evidence>
<dbReference type="SMART" id="SM00195">
    <property type="entry name" value="DSPc"/>
    <property type="match status" value="1"/>
</dbReference>
<evidence type="ECO:0000256" key="13">
    <source>
        <dbReference type="ARBA" id="ARBA00050944"/>
    </source>
</evidence>
<evidence type="ECO:0000256" key="2">
    <source>
        <dbReference type="ARBA" id="ARBA00008601"/>
    </source>
</evidence>
<dbReference type="FunFam" id="3.90.190.10:FF:000051">
    <property type="entry name" value="Dual specificity phosphatase domain protein"/>
    <property type="match status" value="1"/>
</dbReference>
<keyword evidence="7" id="KW-0594">Phospholipid biosynthesis</keyword>
<dbReference type="InterPro" id="IPR016130">
    <property type="entry name" value="Tyr_Pase_AS"/>
</dbReference>
<evidence type="ECO:0000259" key="15">
    <source>
        <dbReference type="PROSITE" id="PS50054"/>
    </source>
</evidence>
<evidence type="ECO:0000256" key="1">
    <source>
        <dbReference type="ARBA" id="ARBA00005189"/>
    </source>
</evidence>
<feature type="domain" description="Tyrosine-protein phosphatase" evidence="15">
    <location>
        <begin position="61"/>
        <end position="208"/>
    </location>
</feature>
<comment type="catalytic activity">
    <reaction evidence="11">
        <text>O-phospho-L-seryl-[protein] + H2O = L-seryl-[protein] + phosphate</text>
        <dbReference type="Rhea" id="RHEA:20629"/>
        <dbReference type="Rhea" id="RHEA-COMP:9863"/>
        <dbReference type="Rhea" id="RHEA-COMP:11604"/>
        <dbReference type="ChEBI" id="CHEBI:15377"/>
        <dbReference type="ChEBI" id="CHEBI:29999"/>
        <dbReference type="ChEBI" id="CHEBI:43474"/>
        <dbReference type="ChEBI" id="CHEBI:83421"/>
        <dbReference type="EC" id="3.1.3.16"/>
    </reaction>
</comment>
<proteinExistence type="inferred from homology"/>
<sequence length="314" mass="35340">MHIEELKEGEQQDQDQSQLCEDRLVVWDAKRVLVGAGARALFYPTLLYNLVRNKIQSEFRWWDRVDEFILLGAVPFPTDVPRLKDLGVSGVVTLNEPYETLVPTSLYHAHNIHHLVIPTRDYLFAPSFADICQAVDFIHENASVGKTTYVHCKAGRGRSTTIVLCYLVEHRHMTPDAAYEYVRSIRPRVLLAPAQQQAVQDYYLHKVNNNGICGDSCSMIIKKTLVVAAKQDTAVFDDGSVVVVTESDLDGYDASFDTDVLSNEMLDEGSLAGRLQFASQAAMTRLSCLWLRCRAEQKASRKLLSSLGIDIRVY</sequence>
<dbReference type="GO" id="GO:0004722">
    <property type="term" value="F:protein serine/threonine phosphatase activity"/>
    <property type="evidence" value="ECO:0007669"/>
    <property type="project" value="UniProtKB-EC"/>
</dbReference>
<dbReference type="InterPro" id="IPR020422">
    <property type="entry name" value="TYR_PHOSPHATASE_DUAL_dom"/>
</dbReference>
<evidence type="ECO:0000256" key="7">
    <source>
        <dbReference type="ARBA" id="ARBA00023209"/>
    </source>
</evidence>